<accession>A0AAD9ZML5</accession>
<dbReference type="InterPro" id="IPR028146">
    <property type="entry name" value="PRKCSH_N"/>
</dbReference>
<evidence type="ECO:0000313" key="3">
    <source>
        <dbReference type="EMBL" id="KAK3184044.1"/>
    </source>
</evidence>
<comment type="caution">
    <text evidence="3">The sequence shown here is derived from an EMBL/GenBank/DDBJ whole genome shotgun (WGS) entry which is preliminary data.</text>
</comment>
<dbReference type="PANTHER" id="PTHR12630">
    <property type="entry name" value="N-LINKED OLIGOSACCHARIDE PROCESSING"/>
    <property type="match status" value="1"/>
</dbReference>
<evidence type="ECO:0000256" key="1">
    <source>
        <dbReference type="ARBA" id="ARBA00005474"/>
    </source>
</evidence>
<dbReference type="Pfam" id="PF12999">
    <property type="entry name" value="PRKCSH-like"/>
    <property type="match status" value="1"/>
</dbReference>
<dbReference type="Proteomes" id="UP001281410">
    <property type="component" value="Unassembled WGS sequence"/>
</dbReference>
<reference evidence="3" key="1">
    <citation type="journal article" date="2023" name="Plant J.">
        <title>Genome sequences and population genomics provide insights into the demographic history, inbreeding, and mutation load of two 'living fossil' tree species of Dipteronia.</title>
        <authorList>
            <person name="Feng Y."/>
            <person name="Comes H.P."/>
            <person name="Chen J."/>
            <person name="Zhu S."/>
            <person name="Lu R."/>
            <person name="Zhang X."/>
            <person name="Li P."/>
            <person name="Qiu J."/>
            <person name="Olsen K.M."/>
            <person name="Qiu Y."/>
        </authorList>
    </citation>
    <scope>NUCLEOTIDE SEQUENCE</scope>
    <source>
        <strain evidence="3">NBL</strain>
    </source>
</reference>
<organism evidence="3 4">
    <name type="scientific">Dipteronia sinensis</name>
    <dbReference type="NCBI Taxonomy" id="43782"/>
    <lineage>
        <taxon>Eukaryota</taxon>
        <taxon>Viridiplantae</taxon>
        <taxon>Streptophyta</taxon>
        <taxon>Embryophyta</taxon>
        <taxon>Tracheophyta</taxon>
        <taxon>Spermatophyta</taxon>
        <taxon>Magnoliopsida</taxon>
        <taxon>eudicotyledons</taxon>
        <taxon>Gunneridae</taxon>
        <taxon>Pentapetalae</taxon>
        <taxon>rosids</taxon>
        <taxon>malvids</taxon>
        <taxon>Sapindales</taxon>
        <taxon>Sapindaceae</taxon>
        <taxon>Hippocastanoideae</taxon>
        <taxon>Acereae</taxon>
        <taxon>Dipteronia</taxon>
    </lineage>
</organism>
<dbReference type="AlphaFoldDB" id="A0AAD9ZML5"/>
<dbReference type="PROSITE" id="PS50891">
    <property type="entry name" value="LOB"/>
    <property type="match status" value="1"/>
</dbReference>
<evidence type="ECO:0000259" key="2">
    <source>
        <dbReference type="PROSITE" id="PS50891"/>
    </source>
</evidence>
<keyword evidence="4" id="KW-1185">Reference proteome</keyword>
<gene>
    <name evidence="3" type="ORF">Dsin_031330</name>
</gene>
<comment type="similarity">
    <text evidence="1">Belongs to the LOB domain-containing protein family.</text>
</comment>
<dbReference type="InterPro" id="IPR039794">
    <property type="entry name" value="Gtb1-like"/>
</dbReference>
<sequence length="431" mass="48935">MQRNNNNNGCVHPACAACKHQRKKCSDECILAPYFPANRNREFQAVHKVFGVSNVTKIVRNVKEEDRHKVSDSLIWEALCRQKDPVLGPYGEYKRIYEELKLYRNQELLQIQNQNHHHHHQLLQQLTGGEQGGMINYKSAGQQQQQPQPHPLVGWNNEGGFVNNINNGLIYNNNHDHDGHNSIVDLDSYCYSSQFVQSPKKLKQEREVGSVVIPLQQQHQQQQHSINGFSQQYYNISDENYFSAEVIKCKDGSKCFTRDRLNDNFCDCIDGTDEPGTSACPAAKFYCRNIGSTPQFIFSSRVNDRICDCCDGSDEYDNTIRCPNTCVMGGSLEYKIGSHVSTISNLDSIDAKETKNGVNLEDLIEKLKGFNNDIRLESLQVYLNTLDSFRKIADAAILIAKPGQKQDLIRTSMTLVRKLMQAEFFVGRGSS</sequence>
<dbReference type="GO" id="GO:0017177">
    <property type="term" value="C:glucosidase II complex"/>
    <property type="evidence" value="ECO:0007669"/>
    <property type="project" value="TreeGrafter"/>
</dbReference>
<feature type="domain" description="LOB" evidence="2">
    <location>
        <begin position="13"/>
        <end position="115"/>
    </location>
</feature>
<dbReference type="PANTHER" id="PTHR12630:SF17">
    <property type="entry name" value="EXPRESSED PROTEIN"/>
    <property type="match status" value="1"/>
</dbReference>
<evidence type="ECO:0000313" key="4">
    <source>
        <dbReference type="Proteomes" id="UP001281410"/>
    </source>
</evidence>
<protein>
    <recommendedName>
        <fullName evidence="2">LOB domain-containing protein</fullName>
    </recommendedName>
</protein>
<proteinExistence type="inferred from homology"/>
<dbReference type="EMBL" id="JANJYJ010000010">
    <property type="protein sequence ID" value="KAK3184044.1"/>
    <property type="molecule type" value="Genomic_DNA"/>
</dbReference>
<dbReference type="InterPro" id="IPR004883">
    <property type="entry name" value="LOB"/>
</dbReference>
<dbReference type="Pfam" id="PF03195">
    <property type="entry name" value="LOB"/>
    <property type="match status" value="1"/>
</dbReference>
<name>A0AAD9ZML5_9ROSI</name>
<dbReference type="GO" id="GO:0006491">
    <property type="term" value="P:N-glycan processing"/>
    <property type="evidence" value="ECO:0007669"/>
    <property type="project" value="TreeGrafter"/>
</dbReference>